<evidence type="ECO:0000313" key="1">
    <source>
        <dbReference type="EMBL" id="ORD99627.1"/>
    </source>
</evidence>
<dbReference type="Proteomes" id="UP000192501">
    <property type="component" value="Unassembled WGS sequence"/>
</dbReference>
<evidence type="ECO:0000313" key="2">
    <source>
        <dbReference type="Proteomes" id="UP000192501"/>
    </source>
</evidence>
<comment type="caution">
    <text evidence="1">The sequence shown here is derived from an EMBL/GenBank/DDBJ whole genome shotgun (WGS) entry which is preliminary data.</text>
</comment>
<dbReference type="EMBL" id="LTAI01000147">
    <property type="protein sequence ID" value="ORD99627.1"/>
    <property type="molecule type" value="Genomic_DNA"/>
</dbReference>
<dbReference type="VEuPathDB" id="MicrosporidiaDB:A0H76_501"/>
<sequence length="494" mass="58102">MLDIDRQEIINKQKTMMKAISDKNNENINENDIVKHLQDCLVTLLSESERSKFFQLSNTKTAKIFKISLDYLIYGSIKREAYEDGLSKHLSDNKELRDKFFSFRSGAHFLTRLYNEKRFDLLEKYEIQDLEKKLENYYKNKSIDFYSIIHDFLSKRLPENYMLLISDYFVINSNTEKMLNDLKNLNDGNSNKTNFEMEEIKKSIDDRCKKSQSKKKNQPLVEIAKGSFAKGTTSLSDDRKDDENKPRVNELKDESIDSSKVLTEKIKSLNLEEDVNTSSTEFLVLGYHKLLLEDIDSLFDRKMKVFIENILEKYIKEFASKKLEGFLNELKVQMLCEVKSLKNCIVQQNDTVIIRLLGNKKLTGVEIVSELCMMNKSEFIQAILACNKQNEVYEKFDSHNRANLLKKLIQYIHVKQYYDILSDCVEKLLFDININEISNEHIEHLYKYIDVLESSDMIKSQDNPDLVYLLIFTKKRLTKRIQQISTVKFEKNCE</sequence>
<proteinExistence type="predicted"/>
<accession>A0A1X0QIN0</accession>
<reference evidence="1 2" key="1">
    <citation type="journal article" date="2017" name="Environ. Microbiol.">
        <title>Decay of the glycolytic pathway and adaptation to intranuclear parasitism within Enterocytozoonidae microsporidia.</title>
        <authorList>
            <person name="Wiredu Boakye D."/>
            <person name="Jaroenlak P."/>
            <person name="Prachumwat A."/>
            <person name="Williams T.A."/>
            <person name="Bateman K.S."/>
            <person name="Itsathitphaisarn O."/>
            <person name="Sritunyalucksana K."/>
            <person name="Paszkiewicz K.H."/>
            <person name="Moore K.A."/>
            <person name="Stentiford G.D."/>
            <person name="Williams B.A."/>
        </authorList>
    </citation>
    <scope>NUCLEOTIDE SEQUENCE [LARGE SCALE GENOMIC DNA]</scope>
    <source>
        <strain evidence="2">canceri</strain>
    </source>
</reference>
<name>A0A1X0QIN0_9MICR</name>
<organism evidence="1 2">
    <name type="scientific">Hepatospora eriocheir</name>
    <dbReference type="NCBI Taxonomy" id="1081669"/>
    <lineage>
        <taxon>Eukaryota</taxon>
        <taxon>Fungi</taxon>
        <taxon>Fungi incertae sedis</taxon>
        <taxon>Microsporidia</taxon>
        <taxon>Hepatosporidae</taxon>
        <taxon>Hepatospora</taxon>
    </lineage>
</organism>
<dbReference type="AlphaFoldDB" id="A0A1X0QIN0"/>
<gene>
    <name evidence="1" type="ORF">A0H76_501</name>
</gene>
<protein>
    <submittedName>
        <fullName evidence="1">Uncharacterized protein</fullName>
    </submittedName>
</protein>
<dbReference type="VEuPathDB" id="MicrosporidiaDB:HERIO_2397"/>